<protein>
    <recommendedName>
        <fullName evidence="7">Ion transport domain-containing protein</fullName>
    </recommendedName>
</protein>
<evidence type="ECO:0000313" key="8">
    <source>
        <dbReference type="EMBL" id="CAH0379507.1"/>
    </source>
</evidence>
<dbReference type="EMBL" id="CAKKNE010000006">
    <property type="protein sequence ID" value="CAH0379507.1"/>
    <property type="molecule type" value="Genomic_DNA"/>
</dbReference>
<feature type="region of interest" description="Disordered" evidence="5">
    <location>
        <begin position="1"/>
        <end position="56"/>
    </location>
</feature>
<accession>A0A8J2WSW1</accession>
<dbReference type="AlphaFoldDB" id="A0A8J2WSW1"/>
<dbReference type="PANTHER" id="PTHR47823:SF9">
    <property type="entry name" value="CHROMOSOME UNDETERMINED SCAFFOLD_10, WHOLE GENOME SHOTGUN SEQUENCE"/>
    <property type="match status" value="1"/>
</dbReference>
<dbReference type="SUPFAM" id="SSF81324">
    <property type="entry name" value="Voltage-gated potassium channels"/>
    <property type="match status" value="1"/>
</dbReference>
<gene>
    <name evidence="8" type="ORF">PECAL_6P11330</name>
</gene>
<evidence type="ECO:0000256" key="5">
    <source>
        <dbReference type="SAM" id="MobiDB-lite"/>
    </source>
</evidence>
<dbReference type="Proteomes" id="UP000789595">
    <property type="component" value="Unassembled WGS sequence"/>
</dbReference>
<keyword evidence="9" id="KW-1185">Reference proteome</keyword>
<evidence type="ECO:0000256" key="2">
    <source>
        <dbReference type="ARBA" id="ARBA00022692"/>
    </source>
</evidence>
<feature type="transmembrane region" description="Helical" evidence="6">
    <location>
        <begin position="174"/>
        <end position="197"/>
    </location>
</feature>
<evidence type="ECO:0000256" key="4">
    <source>
        <dbReference type="ARBA" id="ARBA00023136"/>
    </source>
</evidence>
<dbReference type="PANTHER" id="PTHR47823">
    <property type="entry name" value="ION_TRANS DOMAIN-CONTAINING PROTEIN"/>
    <property type="match status" value="1"/>
</dbReference>
<name>A0A8J2WSW1_9STRA</name>
<sequence length="1123" mass="127919">MDPRPAMNRRPSMQELPRIRRTTGSTRASIGRDDDEWAFSPLPQNAAAPREAQPHADHYAYDAKSKRWRRRTAKVSPMNLVEEISVSKMNERRRYCYETAVNYWRKVIIGVNQAENPMMRRARQEETFPRGTWRFNPRGACFSAWSITMIPFLCYVALVTPFEIAFISSDATLFYINLIVDIYFLVDLLVNFNLAFYDRERDRWVLHLWPIAVQYIKGWFVLDLISCFPFEAVVMLQSGATFGEIFVHSNDRHKSGSMVIRMAKLLRLPRLLRMLRFGRVISRLASKVNVSFKLTTMLKYTALLLVTTHLFACMIRLVGAMCPQYTGLKERTSQLYEFDHLNIHDLNDNIVYELDMEGEPKCWLATVRFQSRGLWYEYVAALSWAAKAFGGEADAITFGEHMLGAAIMLCGMVMTALLIGEIANVLTNFDPALNAYRTSMDNLNQYITERNITTSLKRHLKEYYINSEGLFRKTYHREMLQSLSPALQRAVAKEELGGYVAKLPFLNDTVRSVSGLKVGTLVVVAPSDVEFTAHGELYARIKSLDKVLRYTVHYGERWDGGPHIETGVTHSRLRLPSSSPWLRRFESANRECQTLVTEISLALMPRLYAAKEFIVRGGQVNDQLSLMFEGSAFRIRARASWHDEGDGGPNDYDAKKYGDARHPEDGDGFSEGLSSGEFLSSRNHDVIGVDIIHALVGQPMPSTHHVAAIGHVFVNALSAETLERIMSQEACPKLLAATRRLAGWQLFRVGVFRVGAYAAQERRARLRYYNAAYLCQKLALRVHHREVLAKRRKSKIKEDPLTLAKLTRPFKPQLWRRAKVKDCDILTKRPESDEFHAGQKVYVQLGQGEMRPAEVVCELRIRTTHERRDLDIAENEKTSGDDEIRYTVRLPRTRQTVSKESVAHDVDALLKKGEMTTVSPPKAQSMMQKTQSMLSPASRFQKTQLSKGDLVYARFAENMAPQRARVVELKGDGRIEVSFQNVDVVVERNAITLRHQPGSTVTIREPGCFLERSEALATICTVDADGYYSCLYENVPATYVTSRFRRNNWCWLEVERAVSQITTAWRKMVTLDVHTEQREAWLGGDLGGDVLERVRRLEADARATSGKLDALLAHLKVPAPQGN</sequence>
<comment type="subcellular location">
    <subcellularLocation>
        <location evidence="1">Membrane</location>
        <topology evidence="1">Multi-pass membrane protein</topology>
    </subcellularLocation>
</comment>
<dbReference type="GO" id="GO:0005216">
    <property type="term" value="F:monoatomic ion channel activity"/>
    <property type="evidence" value="ECO:0007669"/>
    <property type="project" value="InterPro"/>
</dbReference>
<evidence type="ECO:0000313" key="9">
    <source>
        <dbReference type="Proteomes" id="UP000789595"/>
    </source>
</evidence>
<organism evidence="8 9">
    <name type="scientific">Pelagomonas calceolata</name>
    <dbReference type="NCBI Taxonomy" id="35677"/>
    <lineage>
        <taxon>Eukaryota</taxon>
        <taxon>Sar</taxon>
        <taxon>Stramenopiles</taxon>
        <taxon>Ochrophyta</taxon>
        <taxon>Pelagophyceae</taxon>
        <taxon>Pelagomonadales</taxon>
        <taxon>Pelagomonadaceae</taxon>
        <taxon>Pelagomonas</taxon>
    </lineage>
</organism>
<dbReference type="Gene3D" id="1.10.287.630">
    <property type="entry name" value="Helix hairpin bin"/>
    <property type="match status" value="1"/>
</dbReference>
<feature type="domain" description="Ion transport" evidence="7">
    <location>
        <begin position="143"/>
        <end position="425"/>
    </location>
</feature>
<dbReference type="Gene3D" id="1.10.287.70">
    <property type="match status" value="1"/>
</dbReference>
<evidence type="ECO:0000256" key="3">
    <source>
        <dbReference type="ARBA" id="ARBA00022989"/>
    </source>
</evidence>
<reference evidence="8" key="1">
    <citation type="submission" date="2021-11" db="EMBL/GenBank/DDBJ databases">
        <authorList>
            <consortium name="Genoscope - CEA"/>
            <person name="William W."/>
        </authorList>
    </citation>
    <scope>NUCLEOTIDE SEQUENCE</scope>
</reference>
<evidence type="ECO:0000256" key="1">
    <source>
        <dbReference type="ARBA" id="ARBA00004141"/>
    </source>
</evidence>
<keyword evidence="4 6" id="KW-0472">Membrane</keyword>
<evidence type="ECO:0000256" key="6">
    <source>
        <dbReference type="SAM" id="Phobius"/>
    </source>
</evidence>
<feature type="transmembrane region" description="Helical" evidence="6">
    <location>
        <begin position="140"/>
        <end position="162"/>
    </location>
</feature>
<comment type="caution">
    <text evidence="8">The sequence shown here is derived from an EMBL/GenBank/DDBJ whole genome shotgun (WGS) entry which is preliminary data.</text>
</comment>
<proteinExistence type="predicted"/>
<keyword evidence="3 6" id="KW-1133">Transmembrane helix</keyword>
<evidence type="ECO:0000259" key="7">
    <source>
        <dbReference type="Pfam" id="PF00520"/>
    </source>
</evidence>
<dbReference type="OrthoDB" id="421226at2759"/>
<dbReference type="Pfam" id="PF00520">
    <property type="entry name" value="Ion_trans"/>
    <property type="match status" value="1"/>
</dbReference>
<dbReference type="GO" id="GO:0016020">
    <property type="term" value="C:membrane"/>
    <property type="evidence" value="ECO:0007669"/>
    <property type="project" value="UniProtKB-SubCell"/>
</dbReference>
<feature type="transmembrane region" description="Helical" evidence="6">
    <location>
        <begin position="297"/>
        <end position="319"/>
    </location>
</feature>
<dbReference type="InterPro" id="IPR005821">
    <property type="entry name" value="Ion_trans_dom"/>
</dbReference>
<keyword evidence="2 6" id="KW-0812">Transmembrane</keyword>